<name>A0A9K3DU98_HELAN</name>
<keyword evidence="3" id="KW-1185">Reference proteome</keyword>
<reference evidence="2" key="1">
    <citation type="journal article" date="2017" name="Nature">
        <title>The sunflower genome provides insights into oil metabolism, flowering and Asterid evolution.</title>
        <authorList>
            <person name="Badouin H."/>
            <person name="Gouzy J."/>
            <person name="Grassa C.J."/>
            <person name="Murat F."/>
            <person name="Staton S.E."/>
            <person name="Cottret L."/>
            <person name="Lelandais-Briere C."/>
            <person name="Owens G.L."/>
            <person name="Carrere S."/>
            <person name="Mayjonade B."/>
            <person name="Legrand L."/>
            <person name="Gill N."/>
            <person name="Kane N.C."/>
            <person name="Bowers J.E."/>
            <person name="Hubner S."/>
            <person name="Bellec A."/>
            <person name="Berard A."/>
            <person name="Berges H."/>
            <person name="Blanchet N."/>
            <person name="Boniface M.C."/>
            <person name="Brunel D."/>
            <person name="Catrice O."/>
            <person name="Chaidir N."/>
            <person name="Claudel C."/>
            <person name="Donnadieu C."/>
            <person name="Faraut T."/>
            <person name="Fievet G."/>
            <person name="Helmstetter N."/>
            <person name="King M."/>
            <person name="Knapp S.J."/>
            <person name="Lai Z."/>
            <person name="Le Paslier M.C."/>
            <person name="Lippi Y."/>
            <person name="Lorenzon L."/>
            <person name="Mandel J.R."/>
            <person name="Marage G."/>
            <person name="Marchand G."/>
            <person name="Marquand E."/>
            <person name="Bret-Mestries E."/>
            <person name="Morien E."/>
            <person name="Nambeesan S."/>
            <person name="Nguyen T."/>
            <person name="Pegot-Espagnet P."/>
            <person name="Pouilly N."/>
            <person name="Raftis F."/>
            <person name="Sallet E."/>
            <person name="Schiex T."/>
            <person name="Thomas J."/>
            <person name="Vandecasteele C."/>
            <person name="Vares D."/>
            <person name="Vear F."/>
            <person name="Vautrin S."/>
            <person name="Crespi M."/>
            <person name="Mangin B."/>
            <person name="Burke J.M."/>
            <person name="Salse J."/>
            <person name="Munos S."/>
            <person name="Vincourt P."/>
            <person name="Rieseberg L.H."/>
            <person name="Langlade N.B."/>
        </authorList>
    </citation>
    <scope>NUCLEOTIDE SEQUENCE</scope>
    <source>
        <tissue evidence="2">Leaves</tissue>
    </source>
</reference>
<proteinExistence type="predicted"/>
<dbReference type="AlphaFoldDB" id="A0A9K3DU98"/>
<feature type="region of interest" description="Disordered" evidence="1">
    <location>
        <begin position="50"/>
        <end position="78"/>
    </location>
</feature>
<dbReference type="Gramene" id="mRNA:HanXRQr2_Chr16g0755281">
    <property type="protein sequence ID" value="CDS:HanXRQr2_Chr16g0755281.1"/>
    <property type="gene ID" value="HanXRQr2_Chr16g0755281"/>
</dbReference>
<evidence type="ECO:0000313" key="3">
    <source>
        <dbReference type="Proteomes" id="UP000215914"/>
    </source>
</evidence>
<feature type="compositionally biased region" description="Polar residues" evidence="1">
    <location>
        <begin position="62"/>
        <end position="72"/>
    </location>
</feature>
<comment type="caution">
    <text evidence="2">The sequence shown here is derived from an EMBL/GenBank/DDBJ whole genome shotgun (WGS) entry which is preliminary data.</text>
</comment>
<dbReference type="Proteomes" id="UP000215914">
    <property type="component" value="Unassembled WGS sequence"/>
</dbReference>
<gene>
    <name evidence="2" type="ORF">HanXRQr2_Chr16g0755281</name>
</gene>
<evidence type="ECO:0000256" key="1">
    <source>
        <dbReference type="SAM" id="MobiDB-lite"/>
    </source>
</evidence>
<accession>A0A9K3DU98</accession>
<sequence>MEFRVHATDILPTPGDRFGHRNKLVRSVVFVNRANHMSPEMIRIHFESPPPFSQHSKVEISDSPNPQTTGLLRTQHRVPSDPSKFFSCVCYTPNEIPSDSINLLNYTLRSQKQRQVVRRNTP</sequence>
<dbReference type="EMBL" id="MNCJ02000331">
    <property type="protein sequence ID" value="KAF5760592.1"/>
    <property type="molecule type" value="Genomic_DNA"/>
</dbReference>
<organism evidence="2 3">
    <name type="scientific">Helianthus annuus</name>
    <name type="common">Common sunflower</name>
    <dbReference type="NCBI Taxonomy" id="4232"/>
    <lineage>
        <taxon>Eukaryota</taxon>
        <taxon>Viridiplantae</taxon>
        <taxon>Streptophyta</taxon>
        <taxon>Embryophyta</taxon>
        <taxon>Tracheophyta</taxon>
        <taxon>Spermatophyta</taxon>
        <taxon>Magnoliopsida</taxon>
        <taxon>eudicotyledons</taxon>
        <taxon>Gunneridae</taxon>
        <taxon>Pentapetalae</taxon>
        <taxon>asterids</taxon>
        <taxon>campanulids</taxon>
        <taxon>Asterales</taxon>
        <taxon>Asteraceae</taxon>
        <taxon>Asteroideae</taxon>
        <taxon>Heliantheae alliance</taxon>
        <taxon>Heliantheae</taxon>
        <taxon>Helianthus</taxon>
    </lineage>
</organism>
<protein>
    <submittedName>
        <fullName evidence="2">Uncharacterized protein</fullName>
    </submittedName>
</protein>
<evidence type="ECO:0000313" key="2">
    <source>
        <dbReference type="EMBL" id="KAF5760592.1"/>
    </source>
</evidence>
<reference evidence="2" key="2">
    <citation type="submission" date="2020-06" db="EMBL/GenBank/DDBJ databases">
        <title>Helianthus annuus Genome sequencing and assembly Release 2.</title>
        <authorList>
            <person name="Gouzy J."/>
            <person name="Langlade N."/>
            <person name="Munos S."/>
        </authorList>
    </citation>
    <scope>NUCLEOTIDE SEQUENCE</scope>
    <source>
        <tissue evidence="2">Leaves</tissue>
    </source>
</reference>